<accession>A0ACC0IEQ1</accession>
<dbReference type="Proteomes" id="UP001060215">
    <property type="component" value="Chromosome 6"/>
</dbReference>
<comment type="caution">
    <text evidence="1">The sequence shown here is derived from an EMBL/GenBank/DDBJ whole genome shotgun (WGS) entry which is preliminary data.</text>
</comment>
<name>A0ACC0IEQ1_9ERIC</name>
<dbReference type="EMBL" id="CM045763">
    <property type="protein sequence ID" value="KAI8022191.1"/>
    <property type="molecule type" value="Genomic_DNA"/>
</dbReference>
<evidence type="ECO:0000313" key="1">
    <source>
        <dbReference type="EMBL" id="KAI8022191.1"/>
    </source>
</evidence>
<gene>
    <name evidence="1" type="ORF">LOK49_LG03G01175</name>
</gene>
<organism evidence="1 2">
    <name type="scientific">Camellia lanceoleosa</name>
    <dbReference type="NCBI Taxonomy" id="1840588"/>
    <lineage>
        <taxon>Eukaryota</taxon>
        <taxon>Viridiplantae</taxon>
        <taxon>Streptophyta</taxon>
        <taxon>Embryophyta</taxon>
        <taxon>Tracheophyta</taxon>
        <taxon>Spermatophyta</taxon>
        <taxon>Magnoliopsida</taxon>
        <taxon>eudicotyledons</taxon>
        <taxon>Gunneridae</taxon>
        <taxon>Pentapetalae</taxon>
        <taxon>asterids</taxon>
        <taxon>Ericales</taxon>
        <taxon>Theaceae</taxon>
        <taxon>Camellia</taxon>
    </lineage>
</organism>
<proteinExistence type="predicted"/>
<keyword evidence="2" id="KW-1185">Reference proteome</keyword>
<reference evidence="1 2" key="1">
    <citation type="journal article" date="2022" name="Plant J.">
        <title>Chromosome-level genome of Camellia lanceoleosa provides a valuable resource for understanding genome evolution and self-incompatibility.</title>
        <authorList>
            <person name="Gong W."/>
            <person name="Xiao S."/>
            <person name="Wang L."/>
            <person name="Liao Z."/>
            <person name="Chang Y."/>
            <person name="Mo W."/>
            <person name="Hu G."/>
            <person name="Li W."/>
            <person name="Zhao G."/>
            <person name="Zhu H."/>
            <person name="Hu X."/>
            <person name="Ji K."/>
            <person name="Xiang X."/>
            <person name="Song Q."/>
            <person name="Yuan D."/>
            <person name="Jin S."/>
            <person name="Zhang L."/>
        </authorList>
    </citation>
    <scope>NUCLEOTIDE SEQUENCE [LARGE SCALE GENOMIC DNA]</scope>
    <source>
        <strain evidence="1">SQ_2022a</strain>
    </source>
</reference>
<evidence type="ECO:0000313" key="2">
    <source>
        <dbReference type="Proteomes" id="UP001060215"/>
    </source>
</evidence>
<protein>
    <submittedName>
        <fullName evidence="1">Cytochrome P450 94C1</fullName>
    </submittedName>
</protein>
<sequence length="283" mass="32344">MTQKGNILDLQDVFRRFSFDNICRFSFGLDPGCLQLMLSISDFNKAFDLASKLSAERAMAAWPLIWKLKRALNLVLKKNLKQAIKIVDLLAEEMIKNRRKMGFSTQKDLLSRFMGTIDDDQYLRDIVISFLLAGRDMVASGLTSFFWLLAQHPEVEKAIRDESDRVMGPVGQSDGTFVRKGTRVTYHPYAMGRMEWVWSPDHLKFKPERWLQSGVFTPVSPFKYPVFQAELRVCLGKEMALVAMKNVAISLIRRFDIQVVTPSRTQAFVQSTALCERRSSGGD</sequence>